<evidence type="ECO:0000256" key="1">
    <source>
        <dbReference type="SAM" id="Phobius"/>
    </source>
</evidence>
<dbReference type="Proteomes" id="UP000007523">
    <property type="component" value="Chromosome"/>
</dbReference>
<evidence type="ECO:0000313" key="2">
    <source>
        <dbReference type="EMBL" id="AFC30849.1"/>
    </source>
</evidence>
<evidence type="ECO:0000313" key="3">
    <source>
        <dbReference type="Proteomes" id="UP000007523"/>
    </source>
</evidence>
<keyword evidence="3" id="KW-1185">Reference proteome</keyword>
<keyword evidence="1" id="KW-0472">Membrane</keyword>
<dbReference type="HOGENOM" id="CLU_3202898_0_0_9"/>
<keyword evidence="1" id="KW-0812">Transmembrane</keyword>
<organism evidence="2 3">
    <name type="scientific">Paenibacillus mucilaginosus 3016</name>
    <dbReference type="NCBI Taxonomy" id="1116391"/>
    <lineage>
        <taxon>Bacteria</taxon>
        <taxon>Bacillati</taxon>
        <taxon>Bacillota</taxon>
        <taxon>Bacilli</taxon>
        <taxon>Bacillales</taxon>
        <taxon>Paenibacillaceae</taxon>
        <taxon>Paenibacillus</taxon>
    </lineage>
</organism>
<reference evidence="2 3" key="1">
    <citation type="journal article" date="2012" name="J. Bacteriol.">
        <title>Complete Genome Sequence of Paenibacillus mucilaginosus 3016, a Bacterium Functional as Microbial Fertilizer.</title>
        <authorList>
            <person name="Ma M."/>
            <person name="Wang Z."/>
            <person name="Li L."/>
            <person name="Jiang X."/>
            <person name="Guan D."/>
            <person name="Cao F."/>
            <person name="Chen H."/>
            <person name="Wang X."/>
            <person name="Shen D."/>
            <person name="Du B."/>
            <person name="Li J."/>
        </authorList>
    </citation>
    <scope>NUCLEOTIDE SEQUENCE [LARGE SCALE GENOMIC DNA]</scope>
    <source>
        <strain evidence="2 3">3016</strain>
    </source>
</reference>
<sequence length="45" mass="4809">MVMAVNVDHMRFILLAVVMNKVPLYCGLGAGLLHAQSEPKLSGSP</sequence>
<proteinExistence type="predicted"/>
<keyword evidence="1" id="KW-1133">Transmembrane helix</keyword>
<dbReference type="KEGG" id="pmq:PM3016_4065"/>
<feature type="transmembrane region" description="Helical" evidence="1">
    <location>
        <begin position="12"/>
        <end position="35"/>
    </location>
</feature>
<name>H6NJZ6_9BACL</name>
<gene>
    <name evidence="2" type="ORF">PM3016_4065</name>
</gene>
<dbReference type="EMBL" id="CP003235">
    <property type="protein sequence ID" value="AFC30849.1"/>
    <property type="molecule type" value="Genomic_DNA"/>
</dbReference>
<dbReference type="AlphaFoldDB" id="H6NJZ6"/>
<protein>
    <submittedName>
        <fullName evidence="2">Uncharacterized protein</fullName>
    </submittedName>
</protein>
<accession>H6NJZ6</accession>